<name>A0ABV1WDC0_9ACTN</name>
<accession>A0ABV1WDC0</accession>
<evidence type="ECO:0000313" key="2">
    <source>
        <dbReference type="Proteomes" id="UP001458415"/>
    </source>
</evidence>
<organism evidence="1 2">
    <name type="scientific">Streptomyces carpinensis</name>
    <dbReference type="NCBI Taxonomy" id="66369"/>
    <lineage>
        <taxon>Bacteria</taxon>
        <taxon>Bacillati</taxon>
        <taxon>Actinomycetota</taxon>
        <taxon>Actinomycetes</taxon>
        <taxon>Kitasatosporales</taxon>
        <taxon>Streptomycetaceae</taxon>
        <taxon>Streptomyces</taxon>
    </lineage>
</organism>
<dbReference type="EMBL" id="JBEPCU010000937">
    <property type="protein sequence ID" value="MER6982104.1"/>
    <property type="molecule type" value="Genomic_DNA"/>
</dbReference>
<reference evidence="1 2" key="1">
    <citation type="submission" date="2024-06" db="EMBL/GenBank/DDBJ databases">
        <title>The Natural Products Discovery Center: Release of the First 8490 Sequenced Strains for Exploring Actinobacteria Biosynthetic Diversity.</title>
        <authorList>
            <person name="Kalkreuter E."/>
            <person name="Kautsar S.A."/>
            <person name="Yang D."/>
            <person name="Bader C.D."/>
            <person name="Teijaro C.N."/>
            <person name="Fluegel L."/>
            <person name="Davis C.M."/>
            <person name="Simpson J.R."/>
            <person name="Lauterbach L."/>
            <person name="Steele A.D."/>
            <person name="Gui C."/>
            <person name="Meng S."/>
            <person name="Li G."/>
            <person name="Viehrig K."/>
            <person name="Ye F."/>
            <person name="Su P."/>
            <person name="Kiefer A.F."/>
            <person name="Nichols A."/>
            <person name="Cepeda A.J."/>
            <person name="Yan W."/>
            <person name="Fan B."/>
            <person name="Jiang Y."/>
            <person name="Adhikari A."/>
            <person name="Zheng C.-J."/>
            <person name="Schuster L."/>
            <person name="Cowan T.M."/>
            <person name="Smanski M.J."/>
            <person name="Chevrette M.G."/>
            <person name="De Carvalho L.P.S."/>
            <person name="Shen B."/>
        </authorList>
    </citation>
    <scope>NUCLEOTIDE SEQUENCE [LARGE SCALE GENOMIC DNA]</scope>
    <source>
        <strain evidence="1 2">NPDC000634</strain>
    </source>
</reference>
<evidence type="ECO:0000313" key="1">
    <source>
        <dbReference type="EMBL" id="MER6982104.1"/>
    </source>
</evidence>
<feature type="non-terminal residue" evidence="1">
    <location>
        <position position="115"/>
    </location>
</feature>
<keyword evidence="2" id="KW-1185">Reference proteome</keyword>
<protein>
    <recommendedName>
        <fullName evidence="3">Rod shape-determining protein</fullName>
    </recommendedName>
</protein>
<comment type="caution">
    <text evidence="1">The sequence shown here is derived from an EMBL/GenBank/DDBJ whole genome shotgun (WGS) entry which is preliminary data.</text>
</comment>
<dbReference type="Proteomes" id="UP001458415">
    <property type="component" value="Unassembled WGS sequence"/>
</dbReference>
<evidence type="ECO:0008006" key="3">
    <source>
        <dbReference type="Google" id="ProtNLM"/>
    </source>
</evidence>
<proteinExistence type="predicted"/>
<sequence>MTTTRRSRAAAGSAVRHRPWPLCRQCCGVALDMGSARTRAWISGRGLVLDVPTVTFPGAGAVYPIQRGAIVDTPGTARMLARLLGHRLPRFVRPLVVVTAPVLDGVAYRAEARAA</sequence>
<gene>
    <name evidence="1" type="ORF">ABT317_35320</name>
</gene>